<evidence type="ECO:0000259" key="1">
    <source>
        <dbReference type="PROSITE" id="PS50878"/>
    </source>
</evidence>
<evidence type="ECO:0000313" key="2">
    <source>
        <dbReference type="EMBL" id="CAG9828666.1"/>
    </source>
</evidence>
<keyword evidence="3" id="KW-1185">Reference proteome</keyword>
<protein>
    <recommendedName>
        <fullName evidence="1">Reverse transcriptase domain-containing protein</fullName>
    </recommendedName>
</protein>
<dbReference type="SUPFAM" id="SSF56219">
    <property type="entry name" value="DNase I-like"/>
    <property type="match status" value="1"/>
</dbReference>
<dbReference type="SUPFAM" id="SSF56672">
    <property type="entry name" value="DNA/RNA polymerases"/>
    <property type="match status" value="1"/>
</dbReference>
<dbReference type="Pfam" id="PF00078">
    <property type="entry name" value="RVT_1"/>
    <property type="match status" value="1"/>
</dbReference>
<organism evidence="2 3">
    <name type="scientific">Diabrotica balteata</name>
    <name type="common">Banded cucumber beetle</name>
    <dbReference type="NCBI Taxonomy" id="107213"/>
    <lineage>
        <taxon>Eukaryota</taxon>
        <taxon>Metazoa</taxon>
        <taxon>Ecdysozoa</taxon>
        <taxon>Arthropoda</taxon>
        <taxon>Hexapoda</taxon>
        <taxon>Insecta</taxon>
        <taxon>Pterygota</taxon>
        <taxon>Neoptera</taxon>
        <taxon>Endopterygota</taxon>
        <taxon>Coleoptera</taxon>
        <taxon>Polyphaga</taxon>
        <taxon>Cucujiformia</taxon>
        <taxon>Chrysomeloidea</taxon>
        <taxon>Chrysomelidae</taxon>
        <taxon>Galerucinae</taxon>
        <taxon>Diabroticina</taxon>
        <taxon>Diabroticites</taxon>
        <taxon>Diabrotica</taxon>
    </lineage>
</organism>
<feature type="domain" description="Reverse transcriptase" evidence="1">
    <location>
        <begin position="1"/>
        <end position="245"/>
    </location>
</feature>
<proteinExistence type="predicted"/>
<name>A0A9N9XAT8_DIABA</name>
<dbReference type="PANTHER" id="PTHR47027:SF20">
    <property type="entry name" value="REVERSE TRANSCRIPTASE-LIKE PROTEIN WITH RNA-DIRECTED DNA POLYMERASE DOMAIN"/>
    <property type="match status" value="1"/>
</dbReference>
<dbReference type="OrthoDB" id="410404at2759"/>
<accession>A0A9N9XAT8</accession>
<evidence type="ECO:0000313" key="3">
    <source>
        <dbReference type="Proteomes" id="UP001153709"/>
    </source>
</evidence>
<dbReference type="Proteomes" id="UP001153709">
    <property type="component" value="Chromosome 10"/>
</dbReference>
<reference evidence="2" key="1">
    <citation type="submission" date="2022-01" db="EMBL/GenBank/DDBJ databases">
        <authorList>
            <person name="King R."/>
        </authorList>
    </citation>
    <scope>NUCLEOTIDE SEQUENCE</scope>
</reference>
<gene>
    <name evidence="2" type="ORF">DIABBA_LOCUS2568</name>
</gene>
<dbReference type="Gene3D" id="3.30.70.270">
    <property type="match status" value="1"/>
</dbReference>
<dbReference type="InterPro" id="IPR043128">
    <property type="entry name" value="Rev_trsase/Diguanyl_cyclase"/>
</dbReference>
<dbReference type="EMBL" id="OU898285">
    <property type="protein sequence ID" value="CAG9828666.1"/>
    <property type="molecule type" value="Genomic_DNA"/>
</dbReference>
<dbReference type="InterPro" id="IPR036691">
    <property type="entry name" value="Endo/exonu/phosph_ase_sf"/>
</dbReference>
<dbReference type="PANTHER" id="PTHR47027">
    <property type="entry name" value="REVERSE TRANSCRIPTASE DOMAIN-CONTAINING PROTEIN"/>
    <property type="match status" value="1"/>
</dbReference>
<dbReference type="InterPro" id="IPR000477">
    <property type="entry name" value="RT_dom"/>
</dbReference>
<dbReference type="PROSITE" id="PS50878">
    <property type="entry name" value="RT_POL"/>
    <property type="match status" value="1"/>
</dbReference>
<dbReference type="AlphaFoldDB" id="A0A9N9XAT8"/>
<dbReference type="Gene3D" id="3.60.10.10">
    <property type="entry name" value="Endonuclease/exonuclease/phosphatase"/>
    <property type="match status" value="1"/>
</dbReference>
<dbReference type="InterPro" id="IPR043502">
    <property type="entry name" value="DNA/RNA_pol_sf"/>
</dbReference>
<dbReference type="GO" id="GO:0071897">
    <property type="term" value="P:DNA biosynthetic process"/>
    <property type="evidence" value="ECO:0007669"/>
    <property type="project" value="UniProtKB-ARBA"/>
</dbReference>
<dbReference type="CDD" id="cd01650">
    <property type="entry name" value="RT_nLTR_like"/>
    <property type="match status" value="1"/>
</dbReference>
<sequence length="938" mass="110046">MPCEWSQGVICPLHKKDDQLQCDNYRGITLLTTAYKILANILYERLQVYTVGIVVQILEKTLEFNIETHHLFVDFKAAYDSVKRTVLYQSMHEFGIPEKLIRLTRMTMSNLEATVRIQGESSRSFEIKDGLRQGDALACLLFNIALEKAVRDTRIRDGGTIYNRSIQVLAYADDIDIVGRSKPDVEQYLLELETAAKQVGLVINEDKTKCMLVTKDPIANEERETVFGSHTFGRVDNFTYLGWLLTATNKTSEEIKRRINLTNRAYYGLQKHLHSRNIQRRTKIMIYKTLLRPVLTYGAETWTLTQKDERLLGIFERKILRKIFGAVNDQGQWRRRYNFELYQLFDEPDVITFIKTQRLRWAGHIIRMPENTIAKKLTTGTPKNQQPWKKTVKSRGWPLTGAKYNIKPLLFDLEEALSVENSYRPSVLAIQYNVKPGEVTLTSRDGIVHLLRFLKSWFDTPEQVFFVAVSYLDAFIARIKACKVCKPNITWCRCTKTLKNSENPVLKYALFTWFLQQRRLHIPNVIENVMLNYRKSLSVRNERGDLLEKFAEDSELVVTNTFFQLPPRKLYTWKSPQDKPGRIIRNQIDYILVNKRFRNSFTSVKTYPGADLETDHVLLIQDLFDEYILPLVGVFRVKLKTVQRKTQSYDLRMLKDLDTKMRVQSTLNEQVTAIRDESNEEQTIKQITEIVRKTKKQGKYAKKLRLCGQTLHETEKGILLNGYRLNNIRYADDIIVFADNLEDLQSTIWTQYINIKKIKLMIISKKRITEGQLYVNQSPVERVTHYNYLGTIINEEWTNNQEIRARIGKARSTFNRMGAIFKSYNLCLDTTVRMLRCYIFSALFYGVESWTLKEDVCKNWKHLRCGYIGEYLRSRGLTESQMRRSIKINRLRWLGHIERMNEMEPPKHIYNQRIDGVRRRGRSRAQYKDQVEENLTLT</sequence>